<dbReference type="GO" id="GO:0006983">
    <property type="term" value="P:ER overload response"/>
    <property type="evidence" value="ECO:0007669"/>
    <property type="project" value="Ensembl"/>
</dbReference>
<gene>
    <name evidence="5" type="primary">PPP1R15B</name>
</gene>
<reference evidence="5" key="1">
    <citation type="submission" date="2025-08" db="UniProtKB">
        <authorList>
            <consortium name="Ensembl"/>
        </authorList>
    </citation>
    <scope>IDENTIFICATION</scope>
</reference>
<proteinExistence type="inferred from homology"/>
<dbReference type="InterPro" id="IPR019512">
    <property type="entry name" value="Prot_Pase1_reg-su15B_N"/>
</dbReference>
<evidence type="ECO:0000313" key="6">
    <source>
        <dbReference type="Proteomes" id="UP000694392"/>
    </source>
</evidence>
<dbReference type="PANTHER" id="PTHR16489">
    <property type="entry name" value="GH11727P"/>
    <property type="match status" value="1"/>
</dbReference>
<feature type="region of interest" description="Disordered" evidence="2">
    <location>
        <begin position="1"/>
        <end position="24"/>
    </location>
</feature>
<dbReference type="GO" id="GO:0019888">
    <property type="term" value="F:protein phosphatase regulator activity"/>
    <property type="evidence" value="ECO:0007669"/>
    <property type="project" value="Ensembl"/>
</dbReference>
<dbReference type="GO" id="GO:0042542">
    <property type="term" value="P:response to hydrogen peroxide"/>
    <property type="evidence" value="ECO:0007669"/>
    <property type="project" value="Ensembl"/>
</dbReference>
<feature type="compositionally biased region" description="Low complexity" evidence="2">
    <location>
        <begin position="224"/>
        <end position="237"/>
    </location>
</feature>
<evidence type="ECO:0000259" key="3">
    <source>
        <dbReference type="Pfam" id="PF10472"/>
    </source>
</evidence>
<feature type="compositionally biased region" description="Acidic residues" evidence="2">
    <location>
        <begin position="272"/>
        <end position="283"/>
    </location>
</feature>
<dbReference type="GeneTree" id="ENSGT00940000154404"/>
<dbReference type="GO" id="GO:0051246">
    <property type="term" value="P:regulation of protein metabolic process"/>
    <property type="evidence" value="ECO:0007669"/>
    <property type="project" value="UniProtKB-ARBA"/>
</dbReference>
<dbReference type="GO" id="GO:0005783">
    <property type="term" value="C:endoplasmic reticulum"/>
    <property type="evidence" value="ECO:0007669"/>
    <property type="project" value="TreeGrafter"/>
</dbReference>
<name>A0A8D0L949_SPHPU</name>
<protein>
    <submittedName>
        <fullName evidence="5">Protein phosphatase 1 regulatory subunit 15B</fullName>
    </submittedName>
</protein>
<dbReference type="InterPro" id="IPR051254">
    <property type="entry name" value="PPP1R15"/>
</dbReference>
<accession>A0A8D0L949</accession>
<dbReference type="AlphaFoldDB" id="A0A8D0L949"/>
<evidence type="ECO:0000313" key="5">
    <source>
        <dbReference type="Ensembl" id="ENSSPUP00000016683.1"/>
    </source>
</evidence>
<feature type="domain" description="Protein phosphatase 1 regulatory subunit 15A/B C-terminal" evidence="4">
    <location>
        <begin position="340"/>
        <end position="525"/>
    </location>
</feature>
<dbReference type="Ensembl" id="ENSSPUT00000017772.1">
    <property type="protein sequence ID" value="ENSSPUP00000016683.1"/>
    <property type="gene ID" value="ENSSPUG00000012909.1"/>
</dbReference>
<evidence type="ECO:0000256" key="1">
    <source>
        <dbReference type="ARBA" id="ARBA00010161"/>
    </source>
</evidence>
<dbReference type="Pfam" id="PF10472">
    <property type="entry name" value="CReP_N"/>
    <property type="match status" value="1"/>
</dbReference>
<reference evidence="5" key="2">
    <citation type="submission" date="2025-09" db="UniProtKB">
        <authorList>
            <consortium name="Ensembl"/>
        </authorList>
    </citation>
    <scope>IDENTIFICATION</scope>
</reference>
<dbReference type="Pfam" id="PF10488">
    <property type="entry name" value="PP1c_bdg"/>
    <property type="match status" value="1"/>
</dbReference>
<dbReference type="InterPro" id="IPR019523">
    <property type="entry name" value="Prot_Pase1_reg-su15A/B_C"/>
</dbReference>
<evidence type="ECO:0000256" key="2">
    <source>
        <dbReference type="SAM" id="MobiDB-lite"/>
    </source>
</evidence>
<organism evidence="5 6">
    <name type="scientific">Sphenodon punctatus</name>
    <name type="common">Tuatara</name>
    <name type="synonym">Hatteria punctata</name>
    <dbReference type="NCBI Taxonomy" id="8508"/>
    <lineage>
        <taxon>Eukaryota</taxon>
        <taxon>Metazoa</taxon>
        <taxon>Chordata</taxon>
        <taxon>Craniata</taxon>
        <taxon>Vertebrata</taxon>
        <taxon>Euteleostomi</taxon>
        <taxon>Lepidosauria</taxon>
        <taxon>Sphenodontia</taxon>
        <taxon>Sphenodontidae</taxon>
        <taxon>Sphenodon</taxon>
    </lineage>
</organism>
<comment type="similarity">
    <text evidence="1">Belongs to the PPP1R15 family.</text>
</comment>
<feature type="region of interest" description="Disordered" evidence="2">
    <location>
        <begin position="183"/>
        <end position="341"/>
    </location>
</feature>
<dbReference type="PANTHER" id="PTHR16489:SF11">
    <property type="entry name" value="PROTEIN PHOSPHATASE 1 REGULATORY SUBUNIT 15B"/>
    <property type="match status" value="1"/>
</dbReference>
<dbReference type="GO" id="GO:0000164">
    <property type="term" value="C:protein phosphatase type 1 complex"/>
    <property type="evidence" value="ECO:0007669"/>
    <property type="project" value="Ensembl"/>
</dbReference>
<dbReference type="Proteomes" id="UP000694392">
    <property type="component" value="Unplaced"/>
</dbReference>
<evidence type="ECO:0000259" key="4">
    <source>
        <dbReference type="Pfam" id="PF10488"/>
    </source>
</evidence>
<feature type="domain" description="Protein phosphatase 1 regulatory subunit 15B N-terminal" evidence="3">
    <location>
        <begin position="147"/>
        <end position="213"/>
    </location>
</feature>
<keyword evidence="6" id="KW-1185">Reference proteome</keyword>
<sequence length="525" mass="56330">MQPREGEQASPGLGSWFGLASPCPPPGPVAQPGAPFSWLRLFSQLLSPLPGLLQRLLPGPTLSDSLCPPAGIPQAGAALLLLPSEAASLGWAEGELHWPSGGGCSSPEPKRKSGLELPPVWQDGLTPLAVKHLDLVYMLGPGGRCPDKSHAPRPLCAEIRGTSPFWERPPEIQQLRTKRLEFLQQQQQQQQQASRTGLDVPEPDQGYHSLEEGQQPGHLHEPNSGGPASGSSLGLELQDNQPATCELGLAAAPSQAEETSHEQGTSDNEILGGEDDEDSDIEQDLPGKVRPACANKLIDYIMGGASSGEESEEEWDKEEGEEDDGFDSEGPLSDLDSASEDGESTLLWNSFCSLDPYNPQNFTATIQTAAKDSETHVPGELGEVEDSSCAESLPCSPALSSGEEDEWECSSVDESENLRLWNSFCNSEDPYNPFNFKAQFQTAEKQGKCDSKGPPGLGLVSSSYSVLLTCQVQVLGNHDSGVIATVQHGILSGGKSTSTKRKKVTFLEEVTEYYVSSEEDRKGPW</sequence>
<feature type="compositionally biased region" description="Acidic residues" evidence="2">
    <location>
        <begin position="309"/>
        <end position="327"/>
    </location>
</feature>
<dbReference type="OMA" id="QEMCYER"/>